<dbReference type="OrthoDB" id="676979at2759"/>
<evidence type="ECO:0000313" key="3">
    <source>
        <dbReference type="EMBL" id="KAH7289156.1"/>
    </source>
</evidence>
<accession>A0A8T2QYS9</accession>
<dbReference type="SUPFAM" id="SSF52058">
    <property type="entry name" value="L domain-like"/>
    <property type="match status" value="1"/>
</dbReference>
<evidence type="ECO:0000256" key="1">
    <source>
        <dbReference type="SAM" id="Phobius"/>
    </source>
</evidence>
<dbReference type="PROSITE" id="PS51450">
    <property type="entry name" value="LRR"/>
    <property type="match status" value="1"/>
</dbReference>
<keyword evidence="1" id="KW-0472">Membrane</keyword>
<keyword evidence="2" id="KW-0732">Signal</keyword>
<evidence type="ECO:0000313" key="4">
    <source>
        <dbReference type="Proteomes" id="UP000825935"/>
    </source>
</evidence>
<dbReference type="PRINTS" id="PR00019">
    <property type="entry name" value="LEURICHRPT"/>
</dbReference>
<dbReference type="OMA" id="SHRFISY"/>
<feature type="chain" id="PRO_5035766477" evidence="2">
    <location>
        <begin position="20"/>
        <end position="270"/>
    </location>
</feature>
<dbReference type="Pfam" id="PF00560">
    <property type="entry name" value="LRR_1"/>
    <property type="match status" value="2"/>
</dbReference>
<feature type="transmembrane region" description="Helical" evidence="1">
    <location>
        <begin position="223"/>
        <end position="249"/>
    </location>
</feature>
<comment type="caution">
    <text evidence="3">The sequence shown here is derived from an EMBL/GenBank/DDBJ whole genome shotgun (WGS) entry which is preliminary data.</text>
</comment>
<organism evidence="3 4">
    <name type="scientific">Ceratopteris richardii</name>
    <name type="common">Triangle waterfern</name>
    <dbReference type="NCBI Taxonomy" id="49495"/>
    <lineage>
        <taxon>Eukaryota</taxon>
        <taxon>Viridiplantae</taxon>
        <taxon>Streptophyta</taxon>
        <taxon>Embryophyta</taxon>
        <taxon>Tracheophyta</taxon>
        <taxon>Polypodiopsida</taxon>
        <taxon>Polypodiidae</taxon>
        <taxon>Polypodiales</taxon>
        <taxon>Pteridineae</taxon>
        <taxon>Pteridaceae</taxon>
        <taxon>Parkerioideae</taxon>
        <taxon>Ceratopteris</taxon>
    </lineage>
</organism>
<sequence>MAGITLLLLCLSVLFRAEAEDNDTNCLISVKAALEAGEASQKLSNWNQASVTKPCSDPSSNSLEGVTCSNSRVISITLSSSNLAGNISPDIADCSDLQTLDLSSNSISGPIPDSIGNLTNLVTLNLSSNSLSGTIPVGLSACQYLNVLDLHKNKLLGSIPGELGLLTRLKTLDLSYNKLTGQIPSSLSITATGAPRFNTSSFEGNKDLHGYPLVEHSNHGLSVLAIVGIGLGSGLLSLLVSSFAVCIWLRVSQQGYAAQEGKISQLVSDT</sequence>
<evidence type="ECO:0000256" key="2">
    <source>
        <dbReference type="SAM" id="SignalP"/>
    </source>
</evidence>
<dbReference type="Pfam" id="PF13855">
    <property type="entry name" value="LRR_8"/>
    <property type="match status" value="1"/>
</dbReference>
<keyword evidence="4" id="KW-1185">Reference proteome</keyword>
<keyword evidence="1" id="KW-0812">Transmembrane</keyword>
<dbReference type="PANTHER" id="PTHR48054">
    <property type="entry name" value="RECEPTOR KINASE-LIKE PROTEIN XA21"/>
    <property type="match status" value="1"/>
</dbReference>
<dbReference type="FunFam" id="3.80.10.10:FF:000363">
    <property type="entry name" value="Leucine-rich repeat family protein"/>
    <property type="match status" value="1"/>
</dbReference>
<dbReference type="PANTHER" id="PTHR48054:SF59">
    <property type="entry name" value="PROTEIN KINASE DOMAIN-CONTAINING PROTEIN"/>
    <property type="match status" value="1"/>
</dbReference>
<keyword evidence="1" id="KW-1133">Transmembrane helix</keyword>
<dbReference type="EMBL" id="CM035436">
    <property type="protein sequence ID" value="KAH7289156.1"/>
    <property type="molecule type" value="Genomic_DNA"/>
</dbReference>
<feature type="signal peptide" evidence="2">
    <location>
        <begin position="1"/>
        <end position="19"/>
    </location>
</feature>
<protein>
    <submittedName>
        <fullName evidence="3">Uncharacterized protein</fullName>
    </submittedName>
</protein>
<dbReference type="InterPro" id="IPR032675">
    <property type="entry name" value="LRR_dom_sf"/>
</dbReference>
<name>A0A8T2QYS9_CERRI</name>
<dbReference type="InterPro" id="IPR001611">
    <property type="entry name" value="Leu-rich_rpt"/>
</dbReference>
<reference evidence="3" key="1">
    <citation type="submission" date="2021-08" db="EMBL/GenBank/DDBJ databases">
        <title>WGS assembly of Ceratopteris richardii.</title>
        <authorList>
            <person name="Marchant D.B."/>
            <person name="Chen G."/>
            <person name="Jenkins J."/>
            <person name="Shu S."/>
            <person name="Leebens-Mack J."/>
            <person name="Grimwood J."/>
            <person name="Schmutz J."/>
            <person name="Soltis P."/>
            <person name="Soltis D."/>
            <person name="Chen Z.-H."/>
        </authorList>
    </citation>
    <scope>NUCLEOTIDE SEQUENCE</scope>
    <source>
        <strain evidence="3">Whitten #5841</strain>
        <tissue evidence="3">Leaf</tissue>
    </source>
</reference>
<dbReference type="AlphaFoldDB" id="A0A8T2QYS9"/>
<dbReference type="InterPro" id="IPR052592">
    <property type="entry name" value="LRR-RLK"/>
</dbReference>
<dbReference type="Gene3D" id="3.80.10.10">
    <property type="entry name" value="Ribonuclease Inhibitor"/>
    <property type="match status" value="1"/>
</dbReference>
<proteinExistence type="predicted"/>
<gene>
    <name evidence="3" type="ORF">KP509_31G060800</name>
</gene>
<dbReference type="Proteomes" id="UP000825935">
    <property type="component" value="Chromosome 31"/>
</dbReference>